<accession>A0A146K3W1</accession>
<sequence>NSKQYQLNVSIQRFRYEYPSNMDISAILDEYDLQARKIATQLMETDFFNLKYGDANYFNQWEKLVRQNYQKLYEAGGEPQQMFDGATGQLIYQNMPNQCKVVQKSKLHHLS</sequence>
<proteinExistence type="predicted"/>
<reference evidence="1" key="1">
    <citation type="submission" date="2015-07" db="EMBL/GenBank/DDBJ databases">
        <title>Adaptation to a free-living lifestyle via gene acquisitions in the diplomonad Trepomonas sp. PC1.</title>
        <authorList>
            <person name="Xu F."/>
            <person name="Jerlstrom-Hultqvist J."/>
            <person name="Kolisko M."/>
            <person name="Simpson A.G.B."/>
            <person name="Roger A.J."/>
            <person name="Svard S.G."/>
            <person name="Andersson J.O."/>
        </authorList>
    </citation>
    <scope>NUCLEOTIDE SEQUENCE</scope>
    <source>
        <strain evidence="1">PC1</strain>
    </source>
</reference>
<feature type="non-terminal residue" evidence="1">
    <location>
        <position position="111"/>
    </location>
</feature>
<name>A0A146K3W1_9EUKA</name>
<dbReference type="AlphaFoldDB" id="A0A146K3W1"/>
<protein>
    <submittedName>
        <fullName evidence="1">Uncharacterized protein</fullName>
    </submittedName>
</protein>
<dbReference type="EMBL" id="GDID01005023">
    <property type="protein sequence ID" value="JAP91583.1"/>
    <property type="molecule type" value="Transcribed_RNA"/>
</dbReference>
<organism evidence="1">
    <name type="scientific">Trepomonas sp. PC1</name>
    <dbReference type="NCBI Taxonomy" id="1076344"/>
    <lineage>
        <taxon>Eukaryota</taxon>
        <taxon>Metamonada</taxon>
        <taxon>Diplomonadida</taxon>
        <taxon>Hexamitidae</taxon>
        <taxon>Hexamitinae</taxon>
        <taxon>Trepomonas</taxon>
    </lineage>
</organism>
<feature type="non-terminal residue" evidence="1">
    <location>
        <position position="1"/>
    </location>
</feature>
<gene>
    <name evidence="1" type="ORF">TPC1_16763</name>
</gene>
<evidence type="ECO:0000313" key="1">
    <source>
        <dbReference type="EMBL" id="JAP91583.1"/>
    </source>
</evidence>